<dbReference type="RefSeq" id="WP_345972695.1">
    <property type="nucleotide sequence ID" value="NZ_CP147920.1"/>
</dbReference>
<dbReference type="PANTHER" id="PTHR23088">
    <property type="entry name" value="NITRILASE-RELATED"/>
    <property type="match status" value="1"/>
</dbReference>
<protein>
    <submittedName>
        <fullName evidence="2">Carbon-nitrogen hydrolase family protein</fullName>
    </submittedName>
</protein>
<gene>
    <name evidence="2" type="ORF">WCY31_12745</name>
</gene>
<dbReference type="Proteomes" id="UP001447842">
    <property type="component" value="Chromosome"/>
</dbReference>
<evidence type="ECO:0000313" key="3">
    <source>
        <dbReference type="Proteomes" id="UP001447842"/>
    </source>
</evidence>
<evidence type="ECO:0000259" key="1">
    <source>
        <dbReference type="PROSITE" id="PS50263"/>
    </source>
</evidence>
<proteinExistence type="predicted"/>
<dbReference type="EMBL" id="CP147920">
    <property type="protein sequence ID" value="XAU15092.1"/>
    <property type="molecule type" value="Genomic_DNA"/>
</dbReference>
<dbReference type="PROSITE" id="PS50263">
    <property type="entry name" value="CN_HYDROLASE"/>
    <property type="match status" value="1"/>
</dbReference>
<dbReference type="InterPro" id="IPR003010">
    <property type="entry name" value="C-N_Hydrolase"/>
</dbReference>
<dbReference type="Pfam" id="PF00795">
    <property type="entry name" value="CN_hydrolase"/>
    <property type="match status" value="1"/>
</dbReference>
<reference evidence="2 3" key="1">
    <citation type="submission" date="2024-03" db="EMBL/GenBank/DDBJ databases">
        <title>Sulfurimonas sp. HSL3-1.</title>
        <authorList>
            <person name="Wang S."/>
        </authorList>
    </citation>
    <scope>NUCLEOTIDE SEQUENCE [LARGE SCALE GENOMIC DNA]</scope>
    <source>
        <strain evidence="2 3">HSL3-1</strain>
    </source>
</reference>
<feature type="domain" description="CN hydrolase" evidence="1">
    <location>
        <begin position="1"/>
        <end position="235"/>
    </location>
</feature>
<accession>A0ABZ3H981</accession>
<keyword evidence="2" id="KW-0378">Hydrolase</keyword>
<dbReference type="GO" id="GO:0016787">
    <property type="term" value="F:hydrolase activity"/>
    <property type="evidence" value="ECO:0007669"/>
    <property type="project" value="UniProtKB-KW"/>
</dbReference>
<keyword evidence="3" id="KW-1185">Reference proteome</keyword>
<dbReference type="CDD" id="cd07197">
    <property type="entry name" value="nitrilase"/>
    <property type="match status" value="1"/>
</dbReference>
<dbReference type="PANTHER" id="PTHR23088:SF27">
    <property type="entry name" value="DEAMINATED GLUTATHIONE AMIDASE"/>
    <property type="match status" value="1"/>
</dbReference>
<organism evidence="2 3">
    <name type="scientific">Sulfurimonas diazotrophicus</name>
    <dbReference type="NCBI Taxonomy" id="3131939"/>
    <lineage>
        <taxon>Bacteria</taxon>
        <taxon>Pseudomonadati</taxon>
        <taxon>Campylobacterota</taxon>
        <taxon>Epsilonproteobacteria</taxon>
        <taxon>Campylobacterales</taxon>
        <taxon>Sulfurimonadaceae</taxon>
        <taxon>Sulfurimonas</taxon>
    </lineage>
</organism>
<evidence type="ECO:0000313" key="2">
    <source>
        <dbReference type="EMBL" id="XAU15092.1"/>
    </source>
</evidence>
<dbReference type="SUPFAM" id="SSF56317">
    <property type="entry name" value="Carbon-nitrogen hydrolase"/>
    <property type="match status" value="1"/>
</dbReference>
<dbReference type="InterPro" id="IPR036526">
    <property type="entry name" value="C-N_Hydrolase_sf"/>
</dbReference>
<sequence length="245" mass="26879">MTTSKTRPLCSLTFGTQGRTYDENLAVLLSLIAETPENAIVLAPEVCLTNFDYDSFDAAADFAAIAGPELEKASRGRTLILTMIVRKEEGVFNVARVYHDGALLHEQAKAKLFSIGEEEQWFTAGGTEAIVPFDVEGIRIGILVCFELRFTALWEQLRGAEIICIPAQWGRLRAAHYDILGQALAVANECYVLQSDTANSDTTGQSGIITPFGECVRNGADALLVQPFEPGEVKKMRRYLDTGIR</sequence>
<dbReference type="Gene3D" id="3.60.110.10">
    <property type="entry name" value="Carbon-nitrogen hydrolase"/>
    <property type="match status" value="1"/>
</dbReference>
<name>A0ABZ3H981_9BACT</name>